<name>A0ABR0JF16_9EURO</name>
<gene>
    <name evidence="1" type="ORF">LTR69_003984</name>
</gene>
<sequence length="88" mass="9865">MVQGHNTASSTSDNTQRRLVFGGRWAESTQETLDASAAIANMRLTGKYFENEDDFNEFWAQYWSLLQAASGVGRDDVEPNLILSAEYL</sequence>
<organism evidence="1 2">
    <name type="scientific">Exophiala sideris</name>
    <dbReference type="NCBI Taxonomy" id="1016849"/>
    <lineage>
        <taxon>Eukaryota</taxon>
        <taxon>Fungi</taxon>
        <taxon>Dikarya</taxon>
        <taxon>Ascomycota</taxon>
        <taxon>Pezizomycotina</taxon>
        <taxon>Eurotiomycetes</taxon>
        <taxon>Chaetothyriomycetidae</taxon>
        <taxon>Chaetothyriales</taxon>
        <taxon>Herpotrichiellaceae</taxon>
        <taxon>Exophiala</taxon>
    </lineage>
</organism>
<accession>A0ABR0JF16</accession>
<dbReference type="Proteomes" id="UP001345691">
    <property type="component" value="Unassembled WGS sequence"/>
</dbReference>
<reference evidence="1 2" key="1">
    <citation type="submission" date="2023-08" db="EMBL/GenBank/DDBJ databases">
        <title>Black Yeasts Isolated from many extreme environments.</title>
        <authorList>
            <person name="Coleine C."/>
            <person name="Stajich J.E."/>
            <person name="Selbmann L."/>
        </authorList>
    </citation>
    <scope>NUCLEOTIDE SEQUENCE [LARGE SCALE GENOMIC DNA]</scope>
    <source>
        <strain evidence="1 2">CCFEE 6328</strain>
    </source>
</reference>
<evidence type="ECO:0000313" key="1">
    <source>
        <dbReference type="EMBL" id="KAK5063278.1"/>
    </source>
</evidence>
<dbReference type="EMBL" id="JAVRRF010000007">
    <property type="protein sequence ID" value="KAK5063278.1"/>
    <property type="molecule type" value="Genomic_DNA"/>
</dbReference>
<evidence type="ECO:0000313" key="2">
    <source>
        <dbReference type="Proteomes" id="UP001345691"/>
    </source>
</evidence>
<proteinExistence type="predicted"/>
<comment type="caution">
    <text evidence="1">The sequence shown here is derived from an EMBL/GenBank/DDBJ whole genome shotgun (WGS) entry which is preliminary data.</text>
</comment>
<keyword evidence="2" id="KW-1185">Reference proteome</keyword>
<protein>
    <submittedName>
        <fullName evidence="1">Uncharacterized protein</fullName>
    </submittedName>
</protein>